<name>E5YAV8_BILW3</name>
<evidence type="ECO:0000313" key="13">
    <source>
        <dbReference type="Proteomes" id="UP000006034"/>
    </source>
</evidence>
<evidence type="ECO:0000256" key="4">
    <source>
        <dbReference type="ARBA" id="ARBA00022519"/>
    </source>
</evidence>
<dbReference type="RefSeq" id="WP_005030036.1">
    <property type="nucleotide sequence ID" value="NZ_KE150241.1"/>
</dbReference>
<dbReference type="GO" id="GO:0005886">
    <property type="term" value="C:plasma membrane"/>
    <property type="evidence" value="ECO:0007669"/>
    <property type="project" value="UniProtKB-SubCell"/>
</dbReference>
<organism evidence="12 13">
    <name type="scientific">Bilophila wadsworthia (strain 3_1_6)</name>
    <dbReference type="NCBI Taxonomy" id="563192"/>
    <lineage>
        <taxon>Bacteria</taxon>
        <taxon>Pseudomonadati</taxon>
        <taxon>Thermodesulfobacteriota</taxon>
        <taxon>Desulfovibrionia</taxon>
        <taxon>Desulfovibrionales</taxon>
        <taxon>Desulfovibrionaceae</taxon>
        <taxon>Bilophila</taxon>
    </lineage>
</organism>
<dbReference type="eggNOG" id="COG1566">
    <property type="taxonomic scope" value="Bacteria"/>
</dbReference>
<evidence type="ECO:0000256" key="5">
    <source>
        <dbReference type="ARBA" id="ARBA00022692"/>
    </source>
</evidence>
<reference evidence="12 13" key="2">
    <citation type="submission" date="2013-04" db="EMBL/GenBank/DDBJ databases">
        <title>The Genome Sequence of Bilophila wadsworthia 3_1_6.</title>
        <authorList>
            <consortium name="The Broad Institute Genomics Platform"/>
            <person name="Earl A."/>
            <person name="Ward D."/>
            <person name="Feldgarden M."/>
            <person name="Gevers D."/>
            <person name="Sibley C."/>
            <person name="Strauss J."/>
            <person name="Allen-Vercoe E."/>
            <person name="Walker B."/>
            <person name="Young S."/>
            <person name="Zeng Q."/>
            <person name="Gargeya S."/>
            <person name="Fitzgerald M."/>
            <person name="Haas B."/>
            <person name="Abouelleil A."/>
            <person name="Allen A.W."/>
            <person name="Alvarado L."/>
            <person name="Arachchi H.M."/>
            <person name="Berlin A.M."/>
            <person name="Chapman S.B."/>
            <person name="Gainer-Dewar J."/>
            <person name="Goldberg J."/>
            <person name="Griggs A."/>
            <person name="Gujja S."/>
            <person name="Hansen M."/>
            <person name="Howarth C."/>
            <person name="Imamovic A."/>
            <person name="Ireland A."/>
            <person name="Larimer J."/>
            <person name="McCowan C."/>
            <person name="Murphy C."/>
            <person name="Pearson M."/>
            <person name="Poon T.W."/>
            <person name="Priest M."/>
            <person name="Roberts A."/>
            <person name="Saif S."/>
            <person name="Shea T."/>
            <person name="Sisk P."/>
            <person name="Sykes S."/>
            <person name="Wortman J."/>
            <person name="Nusbaum C."/>
            <person name="Birren B."/>
        </authorList>
    </citation>
    <scope>NUCLEOTIDE SEQUENCE [LARGE SCALE GENOMIC DNA]</scope>
    <source>
        <strain evidence="12 13">3_1_6</strain>
    </source>
</reference>
<dbReference type="HOGENOM" id="CLU_018816_15_0_7"/>
<dbReference type="Gene3D" id="2.40.30.170">
    <property type="match status" value="1"/>
</dbReference>
<sequence>MTTDENLSMTPDNDKAPQRRKRPRKGPIVGFLLLLFLLAGIGAGAWWYLFLRFEESTDDAYVAGNVLRIMPQVSGKVVAVDVDDNDMVAAGQTLVRLDPVDARLAYERSLVALASAVRDNCRLQAQLRETEAAIRMRRVDLRQKADNLTRREALGKAKAIGAEELKHARDDRENAAVALAAAEEERNALAAVLLDTGLAEQPAVRQAAANVRDCWLALQRTTVLSPAAGQIAKRGVQAGEVVSPGTPLMTVIPLHRLWIDANFKEVQLHKMRIGQPAVIRVDMYGGDVTYHGRVTGFSAGTGSAFSLLPPQNATGNWIKIVQRVPVRIEIDPADLREHPLLVGLSAVVKVDTSDTSGRLLAASARTEPVPGDLVSQAPAVDFAPVEATISGIIRDNALPGVCPVQGKP</sequence>
<evidence type="ECO:0000313" key="12">
    <source>
        <dbReference type="EMBL" id="EFV42853.1"/>
    </source>
</evidence>
<dbReference type="Proteomes" id="UP000006034">
    <property type="component" value="Unassembled WGS sequence"/>
</dbReference>
<dbReference type="InterPro" id="IPR058634">
    <property type="entry name" value="AaeA-lik-b-barrel"/>
</dbReference>
<dbReference type="SUPFAM" id="SSF111369">
    <property type="entry name" value="HlyD-like secretion proteins"/>
    <property type="match status" value="2"/>
</dbReference>
<evidence type="ECO:0000256" key="1">
    <source>
        <dbReference type="ARBA" id="ARBA00004377"/>
    </source>
</evidence>
<evidence type="ECO:0000256" key="8">
    <source>
        <dbReference type="SAM" id="MobiDB-lite"/>
    </source>
</evidence>
<dbReference type="Pfam" id="PF25885">
    <property type="entry name" value="HH_EMRA"/>
    <property type="match status" value="1"/>
</dbReference>
<evidence type="ECO:0000256" key="9">
    <source>
        <dbReference type="SAM" id="Phobius"/>
    </source>
</evidence>
<evidence type="ECO:0000259" key="11">
    <source>
        <dbReference type="Pfam" id="PF25963"/>
    </source>
</evidence>
<gene>
    <name evidence="12" type="ORF">HMPREF0179_03329</name>
</gene>
<keyword evidence="6 9" id="KW-1133">Transmembrane helix</keyword>
<dbReference type="PANTHER" id="PTHR30386">
    <property type="entry name" value="MEMBRANE FUSION SUBUNIT OF EMRAB-TOLC MULTIDRUG EFFLUX PUMP"/>
    <property type="match status" value="1"/>
</dbReference>
<feature type="transmembrane region" description="Helical" evidence="9">
    <location>
        <begin position="28"/>
        <end position="49"/>
    </location>
</feature>
<dbReference type="InterPro" id="IPR050739">
    <property type="entry name" value="MFP"/>
</dbReference>
<dbReference type="PANTHER" id="PTHR30386:SF19">
    <property type="entry name" value="MULTIDRUG EXPORT PROTEIN EMRA-RELATED"/>
    <property type="match status" value="1"/>
</dbReference>
<keyword evidence="5 9" id="KW-0812">Transmembrane</keyword>
<reference evidence="12 13" key="1">
    <citation type="submission" date="2010-10" db="EMBL/GenBank/DDBJ databases">
        <authorList>
            <consortium name="The Broad Institute Genome Sequencing Platform"/>
            <person name="Ward D."/>
            <person name="Earl A."/>
            <person name="Feldgarden M."/>
            <person name="Young S.K."/>
            <person name="Gargeya S."/>
            <person name="Zeng Q."/>
            <person name="Alvarado L."/>
            <person name="Berlin A."/>
            <person name="Bochicchio J."/>
            <person name="Chapman S.B."/>
            <person name="Chen Z."/>
            <person name="Freedman E."/>
            <person name="Gellesch M."/>
            <person name="Goldberg J."/>
            <person name="Griggs A."/>
            <person name="Gujja S."/>
            <person name="Heilman E."/>
            <person name="Heiman D."/>
            <person name="Howarth C."/>
            <person name="Mehta T."/>
            <person name="Neiman D."/>
            <person name="Pearson M."/>
            <person name="Roberts A."/>
            <person name="Saif S."/>
            <person name="Shea T."/>
            <person name="Shenoy N."/>
            <person name="Sisk P."/>
            <person name="Stolte C."/>
            <person name="Sykes S."/>
            <person name="White J."/>
            <person name="Yandava C."/>
            <person name="Allen-Vercoe E."/>
            <person name="Sibley C."/>
            <person name="Ambrose C.E."/>
            <person name="Strauss J."/>
            <person name="Daigneault M."/>
            <person name="Haas B."/>
            <person name="Nusbaum C."/>
            <person name="Birren B."/>
        </authorList>
    </citation>
    <scope>NUCLEOTIDE SEQUENCE [LARGE SCALE GENOMIC DNA]</scope>
    <source>
        <strain evidence="12 13">3_1_6</strain>
    </source>
</reference>
<dbReference type="GO" id="GO:0015721">
    <property type="term" value="P:bile acid and bile salt transport"/>
    <property type="evidence" value="ECO:0007669"/>
    <property type="project" value="UniProtKB-ARBA"/>
</dbReference>
<comment type="caution">
    <text evidence="12">The sequence shown here is derived from an EMBL/GenBank/DDBJ whole genome shotgun (WGS) entry which is preliminary data.</text>
</comment>
<keyword evidence="13" id="KW-1185">Reference proteome</keyword>
<dbReference type="OrthoDB" id="9811754at2"/>
<evidence type="ECO:0000259" key="10">
    <source>
        <dbReference type="Pfam" id="PF25885"/>
    </source>
</evidence>
<dbReference type="GO" id="GO:0046677">
    <property type="term" value="P:response to antibiotic"/>
    <property type="evidence" value="ECO:0007669"/>
    <property type="project" value="UniProtKB-ARBA"/>
</dbReference>
<feature type="domain" description="p-hydroxybenzoic acid efflux pump subunit AaeA-like beta-barrel" evidence="11">
    <location>
        <begin position="258"/>
        <end position="350"/>
    </location>
</feature>
<evidence type="ECO:0000256" key="3">
    <source>
        <dbReference type="ARBA" id="ARBA00022475"/>
    </source>
</evidence>
<dbReference type="AlphaFoldDB" id="E5YAV8"/>
<accession>E5YAV8</accession>
<feature type="region of interest" description="Disordered" evidence="8">
    <location>
        <begin position="1"/>
        <end position="22"/>
    </location>
</feature>
<protein>
    <submittedName>
        <fullName evidence="12">Efflux pump membrane protein</fullName>
    </submittedName>
</protein>
<dbReference type="InterPro" id="IPR058633">
    <property type="entry name" value="EmrA/FarA_HH"/>
</dbReference>
<keyword evidence="7 9" id="KW-0472">Membrane</keyword>
<keyword evidence="3" id="KW-1003">Cell membrane</keyword>
<dbReference type="Gene3D" id="2.40.50.100">
    <property type="match status" value="1"/>
</dbReference>
<dbReference type="GO" id="GO:0042908">
    <property type="term" value="P:xenobiotic transport"/>
    <property type="evidence" value="ECO:0007669"/>
    <property type="project" value="UniProtKB-ARBA"/>
</dbReference>
<proteinExistence type="predicted"/>
<evidence type="ECO:0000256" key="6">
    <source>
        <dbReference type="ARBA" id="ARBA00022989"/>
    </source>
</evidence>
<dbReference type="EMBL" id="ADCP02000005">
    <property type="protein sequence ID" value="EFV42853.1"/>
    <property type="molecule type" value="Genomic_DNA"/>
</dbReference>
<feature type="compositionally biased region" description="Polar residues" evidence="8">
    <location>
        <begin position="1"/>
        <end position="11"/>
    </location>
</feature>
<dbReference type="Pfam" id="PF25963">
    <property type="entry name" value="Beta-barrel_AAEA"/>
    <property type="match status" value="1"/>
</dbReference>
<comment type="subcellular location">
    <subcellularLocation>
        <location evidence="1">Cell inner membrane</location>
        <topology evidence="1">Single-pass membrane protein</topology>
    </subcellularLocation>
</comment>
<dbReference type="GO" id="GO:0055085">
    <property type="term" value="P:transmembrane transport"/>
    <property type="evidence" value="ECO:0007669"/>
    <property type="project" value="InterPro"/>
</dbReference>
<dbReference type="GeneID" id="78087634"/>
<keyword evidence="2" id="KW-0813">Transport</keyword>
<dbReference type="STRING" id="563192.HMPREF0179_03329"/>
<feature type="domain" description="Multidrug export protein EmrA/FarA alpha-helical hairpin" evidence="10">
    <location>
        <begin position="101"/>
        <end position="221"/>
    </location>
</feature>
<evidence type="ECO:0000256" key="7">
    <source>
        <dbReference type="ARBA" id="ARBA00023136"/>
    </source>
</evidence>
<evidence type="ECO:0000256" key="2">
    <source>
        <dbReference type="ARBA" id="ARBA00022448"/>
    </source>
</evidence>
<dbReference type="FunFam" id="2.40.30.170:FF:000003">
    <property type="entry name" value="Multidrug resistance protein A"/>
    <property type="match status" value="1"/>
</dbReference>
<keyword evidence="4" id="KW-0997">Cell inner membrane</keyword>